<reference evidence="1 2" key="1">
    <citation type="journal article" date="2016" name="Nat. Commun.">
        <title>Thousands of microbial genomes shed light on interconnected biogeochemical processes in an aquifer system.</title>
        <authorList>
            <person name="Anantharaman K."/>
            <person name="Brown C.T."/>
            <person name="Hug L.A."/>
            <person name="Sharon I."/>
            <person name="Castelle C.J."/>
            <person name="Probst A.J."/>
            <person name="Thomas B.C."/>
            <person name="Singh A."/>
            <person name="Wilkins M.J."/>
            <person name="Karaoz U."/>
            <person name="Brodie E.L."/>
            <person name="Williams K.H."/>
            <person name="Hubbard S.S."/>
            <person name="Banfield J.F."/>
        </authorList>
    </citation>
    <scope>NUCLEOTIDE SEQUENCE [LARGE SCALE GENOMIC DNA]</scope>
</reference>
<gene>
    <name evidence="1" type="ORF">A2Y75_01645</name>
</gene>
<name>A0A1F2WNL6_9ACTN</name>
<evidence type="ECO:0000313" key="1">
    <source>
        <dbReference type="EMBL" id="OFW58439.1"/>
    </source>
</evidence>
<accession>A0A1F2WNL6</accession>
<dbReference type="STRING" id="1797197.A2Y75_01645"/>
<organism evidence="1 2">
    <name type="scientific">Candidatus Solincola sediminis</name>
    <dbReference type="NCBI Taxonomy" id="1797199"/>
    <lineage>
        <taxon>Bacteria</taxon>
        <taxon>Bacillati</taxon>
        <taxon>Actinomycetota</taxon>
        <taxon>Candidatus Geothermincolia</taxon>
        <taxon>Candidatus Geothermincolales</taxon>
        <taxon>Candidatus Geothermincolaceae</taxon>
        <taxon>Candidatus Solincola</taxon>
    </lineage>
</organism>
<protein>
    <submittedName>
        <fullName evidence="1">Uncharacterized protein</fullName>
    </submittedName>
</protein>
<proteinExistence type="predicted"/>
<dbReference type="Proteomes" id="UP000177876">
    <property type="component" value="Unassembled WGS sequence"/>
</dbReference>
<dbReference type="EMBL" id="MELK01000023">
    <property type="protein sequence ID" value="OFW58439.1"/>
    <property type="molecule type" value="Genomic_DNA"/>
</dbReference>
<comment type="caution">
    <text evidence="1">The sequence shown here is derived from an EMBL/GenBank/DDBJ whole genome shotgun (WGS) entry which is preliminary data.</text>
</comment>
<sequence length="127" mass="14241">MQMIYKGLSPERKKALLDAKTSGMTYPLERGVMAPKYHLLKDDKVDEGRQAYVSKYRAEYKADFIKQAKASIERVDAERSVGGLVFKKGVPIEIPDKHALRTGKTPKVDQLVASGEFELVKQKDAKA</sequence>
<evidence type="ECO:0000313" key="2">
    <source>
        <dbReference type="Proteomes" id="UP000177876"/>
    </source>
</evidence>
<dbReference type="AlphaFoldDB" id="A0A1F2WNL6"/>